<evidence type="ECO:0000313" key="1">
    <source>
        <dbReference type="EMBL" id="KAJ8678974.1"/>
    </source>
</evidence>
<keyword evidence="2" id="KW-1185">Reference proteome</keyword>
<evidence type="ECO:0000313" key="2">
    <source>
        <dbReference type="Proteomes" id="UP001239111"/>
    </source>
</evidence>
<protein>
    <submittedName>
        <fullName evidence="1">Uncharacterized protein</fullName>
    </submittedName>
</protein>
<dbReference type="EMBL" id="CM056742">
    <property type="protein sequence ID" value="KAJ8678974.1"/>
    <property type="molecule type" value="Genomic_DNA"/>
</dbReference>
<organism evidence="1 2">
    <name type="scientific">Eretmocerus hayati</name>
    <dbReference type="NCBI Taxonomy" id="131215"/>
    <lineage>
        <taxon>Eukaryota</taxon>
        <taxon>Metazoa</taxon>
        <taxon>Ecdysozoa</taxon>
        <taxon>Arthropoda</taxon>
        <taxon>Hexapoda</taxon>
        <taxon>Insecta</taxon>
        <taxon>Pterygota</taxon>
        <taxon>Neoptera</taxon>
        <taxon>Endopterygota</taxon>
        <taxon>Hymenoptera</taxon>
        <taxon>Apocrita</taxon>
        <taxon>Proctotrupomorpha</taxon>
        <taxon>Chalcidoidea</taxon>
        <taxon>Aphelinidae</taxon>
        <taxon>Aphelininae</taxon>
        <taxon>Eretmocerus</taxon>
    </lineage>
</organism>
<gene>
    <name evidence="1" type="ORF">QAD02_014761</name>
</gene>
<name>A0ACC2P6S0_9HYME</name>
<dbReference type="Proteomes" id="UP001239111">
    <property type="component" value="Chromosome 2"/>
</dbReference>
<reference evidence="1" key="1">
    <citation type="submission" date="2023-04" db="EMBL/GenBank/DDBJ databases">
        <title>A chromosome-level genome assembly of the parasitoid wasp Eretmocerus hayati.</title>
        <authorList>
            <person name="Zhong Y."/>
            <person name="Liu S."/>
            <person name="Liu Y."/>
        </authorList>
    </citation>
    <scope>NUCLEOTIDE SEQUENCE</scope>
    <source>
        <strain evidence="1">ZJU_SS_LIU_2023</strain>
    </source>
</reference>
<accession>A0ACC2P6S0</accession>
<proteinExistence type="predicted"/>
<sequence>MSKKSAMTSWSHEVYKWPALMPLFDKPIQPPTRTVLRFFRPEPDESLCKSHYAYAENPELSDRSKKIEKIDDSVLMDRDESIKKTRKLKKSFKDEKFRSTYQVGYGAMEQSTIITPFFLFMLPDDLTYEGVINRVRKKSAKRASKKMHEAKSQRPDPFPFRKTLDKRVILTDYPSKID</sequence>
<comment type="caution">
    <text evidence="1">The sequence shown here is derived from an EMBL/GenBank/DDBJ whole genome shotgun (WGS) entry which is preliminary data.</text>
</comment>